<proteinExistence type="predicted"/>
<comment type="caution">
    <text evidence="2">The sequence shown here is derived from an EMBL/GenBank/DDBJ whole genome shotgun (WGS) entry which is preliminary data.</text>
</comment>
<keyword evidence="1" id="KW-0472">Membrane</keyword>
<keyword evidence="3" id="KW-1185">Reference proteome</keyword>
<sequence length="193" mass="21932">MNKGGFLSEIFQQWGFTNGRDYLITVLGIKAMPAWSLLLNLVGAAVTGLFVFMAKWVWEPPGAALLIIGMELLNARYGYLVSKKIKGEPFSVKKFRRTFGMVASDVLLLSMIHHAIKFYPNYSPLSHLLFGWLFLHRAQDILKHMTDLKLQDGGLAGFLRRWLMNRLRSEVGAHIVDNIQLEEQKESVPIKAE</sequence>
<dbReference type="OrthoDB" id="888216at2"/>
<accession>A0A5B6TGL5</accession>
<dbReference type="RefSeq" id="WP_149091513.1">
    <property type="nucleotide sequence ID" value="NZ_VKKY01000002.1"/>
</dbReference>
<name>A0A5B6TGL5_9BACT</name>
<evidence type="ECO:0000313" key="3">
    <source>
        <dbReference type="Proteomes" id="UP000324133"/>
    </source>
</evidence>
<reference evidence="2 3" key="1">
    <citation type="submission" date="2019-07" db="EMBL/GenBank/DDBJ databases">
        <title>Rufibacter sp. nov., isolated from lake sediment.</title>
        <authorList>
            <person name="Qu J.-H."/>
        </authorList>
    </citation>
    <scope>NUCLEOTIDE SEQUENCE [LARGE SCALE GENOMIC DNA]</scope>
    <source>
        <strain evidence="2 3">NBS58-1</strain>
    </source>
</reference>
<feature type="transmembrane region" description="Helical" evidence="1">
    <location>
        <begin position="37"/>
        <end position="56"/>
    </location>
</feature>
<evidence type="ECO:0000313" key="2">
    <source>
        <dbReference type="EMBL" id="KAA3438455.1"/>
    </source>
</evidence>
<keyword evidence="1" id="KW-1133">Transmembrane helix</keyword>
<protein>
    <submittedName>
        <fullName evidence="2">Uncharacterized protein</fullName>
    </submittedName>
</protein>
<organism evidence="2 3">
    <name type="scientific">Rufibacter hautae</name>
    <dbReference type="NCBI Taxonomy" id="2595005"/>
    <lineage>
        <taxon>Bacteria</taxon>
        <taxon>Pseudomonadati</taxon>
        <taxon>Bacteroidota</taxon>
        <taxon>Cytophagia</taxon>
        <taxon>Cytophagales</taxon>
        <taxon>Hymenobacteraceae</taxon>
        <taxon>Rufibacter</taxon>
    </lineage>
</organism>
<dbReference type="EMBL" id="VKKY01000002">
    <property type="protein sequence ID" value="KAA3438455.1"/>
    <property type="molecule type" value="Genomic_DNA"/>
</dbReference>
<gene>
    <name evidence="2" type="ORF">FOA19_14565</name>
</gene>
<keyword evidence="1" id="KW-0812">Transmembrane</keyword>
<dbReference type="AlphaFoldDB" id="A0A5B6TGL5"/>
<dbReference type="Proteomes" id="UP000324133">
    <property type="component" value="Unassembled WGS sequence"/>
</dbReference>
<evidence type="ECO:0000256" key="1">
    <source>
        <dbReference type="SAM" id="Phobius"/>
    </source>
</evidence>